<accession>A0A448HI49</accession>
<dbReference type="Proteomes" id="UP000266895">
    <property type="component" value="Chromosome"/>
</dbReference>
<protein>
    <submittedName>
        <fullName evidence="2">Uncharacterized protein</fullName>
    </submittedName>
</protein>
<dbReference type="RefSeq" id="WP_232009711.1">
    <property type="nucleotide sequence ID" value="NZ_LR134350.1"/>
</dbReference>
<keyword evidence="1" id="KW-0732">Signal</keyword>
<organism evidence="2 3">
    <name type="scientific">Actinomyces howellii</name>
    <dbReference type="NCBI Taxonomy" id="52771"/>
    <lineage>
        <taxon>Bacteria</taxon>
        <taxon>Bacillati</taxon>
        <taxon>Actinomycetota</taxon>
        <taxon>Actinomycetes</taxon>
        <taxon>Actinomycetales</taxon>
        <taxon>Actinomycetaceae</taxon>
        <taxon>Actinomyces</taxon>
    </lineage>
</organism>
<evidence type="ECO:0000313" key="3">
    <source>
        <dbReference type="Proteomes" id="UP000266895"/>
    </source>
</evidence>
<keyword evidence="3" id="KW-1185">Reference proteome</keyword>
<name>A0A448HI49_9ACTO</name>
<gene>
    <name evidence="2" type="ORF">NCTC11636_01839</name>
</gene>
<dbReference type="KEGG" id="ahw:NCTC11636_01839"/>
<proteinExistence type="predicted"/>
<sequence length="327" mass="33647">MLRRGFASATGLLVLIGVLVAGPAAADSYSTTDQSSDGSATITVSVSYTSAAAVSGGGGGGAVTSTSTTVTATVQPICWHTPLYTGKSLAETIDQWPRMFQGDSNPDDRYPGWREHVNDENGHWYVPVCSSGFARDMKEFHTVAEQFFAENDPVWVPAGGEPPAPYIDGATLAQAAWDAVDIPSPTVDTNPRIGESGATLVGFDTWVWATGETPSEVTATATAGPVTATVRATSVGMRLSAPDSEPSCQGFGTAWQSGLPEGASTCTIVFTRSSAHLGGTTPMDVSVSYSASFTATDGATGDLGIVTTSSTVDIPVAEVQTLTTSEG</sequence>
<evidence type="ECO:0000256" key="1">
    <source>
        <dbReference type="SAM" id="SignalP"/>
    </source>
</evidence>
<evidence type="ECO:0000313" key="2">
    <source>
        <dbReference type="EMBL" id="VEG29022.1"/>
    </source>
</evidence>
<feature type="chain" id="PRO_5019036197" evidence="1">
    <location>
        <begin position="27"/>
        <end position="327"/>
    </location>
</feature>
<dbReference type="EMBL" id="LR134350">
    <property type="protein sequence ID" value="VEG29022.1"/>
    <property type="molecule type" value="Genomic_DNA"/>
</dbReference>
<feature type="signal peptide" evidence="1">
    <location>
        <begin position="1"/>
        <end position="26"/>
    </location>
</feature>
<reference evidence="2 3" key="1">
    <citation type="submission" date="2018-12" db="EMBL/GenBank/DDBJ databases">
        <authorList>
            <consortium name="Pathogen Informatics"/>
        </authorList>
    </citation>
    <scope>NUCLEOTIDE SEQUENCE [LARGE SCALE GENOMIC DNA]</scope>
    <source>
        <strain evidence="2 3">NCTC11636</strain>
    </source>
</reference>
<dbReference type="AlphaFoldDB" id="A0A448HI49"/>